<accession>A0ABD1PRF3</accession>
<dbReference type="Pfam" id="PF20167">
    <property type="entry name" value="Transposase_32"/>
    <property type="match status" value="1"/>
</dbReference>
<dbReference type="InterPro" id="IPR046796">
    <property type="entry name" value="Transposase_32_dom"/>
</dbReference>
<gene>
    <name evidence="3" type="ORF">Adt_42353</name>
</gene>
<keyword evidence="4" id="KW-1185">Reference proteome</keyword>
<comment type="caution">
    <text evidence="3">The sequence shown here is derived from an EMBL/GenBank/DDBJ whole genome shotgun (WGS) entry which is preliminary data.</text>
</comment>
<organism evidence="3 4">
    <name type="scientific">Abeliophyllum distichum</name>
    <dbReference type="NCBI Taxonomy" id="126358"/>
    <lineage>
        <taxon>Eukaryota</taxon>
        <taxon>Viridiplantae</taxon>
        <taxon>Streptophyta</taxon>
        <taxon>Embryophyta</taxon>
        <taxon>Tracheophyta</taxon>
        <taxon>Spermatophyta</taxon>
        <taxon>Magnoliopsida</taxon>
        <taxon>eudicotyledons</taxon>
        <taxon>Gunneridae</taxon>
        <taxon>Pentapetalae</taxon>
        <taxon>asterids</taxon>
        <taxon>lamiids</taxon>
        <taxon>Lamiales</taxon>
        <taxon>Oleaceae</taxon>
        <taxon>Forsythieae</taxon>
        <taxon>Abeliophyllum</taxon>
    </lineage>
</organism>
<evidence type="ECO:0000313" key="4">
    <source>
        <dbReference type="Proteomes" id="UP001604336"/>
    </source>
</evidence>
<dbReference type="Proteomes" id="UP001604336">
    <property type="component" value="Unassembled WGS sequence"/>
</dbReference>
<dbReference type="EMBL" id="JBFOLK010000013">
    <property type="protein sequence ID" value="KAL2466502.1"/>
    <property type="molecule type" value="Genomic_DNA"/>
</dbReference>
<dbReference type="AlphaFoldDB" id="A0ABD1PRF3"/>
<proteinExistence type="predicted"/>
<feature type="region of interest" description="Disordered" evidence="1">
    <location>
        <begin position="193"/>
        <end position="234"/>
    </location>
</feature>
<name>A0ABD1PRF3_9LAMI</name>
<protein>
    <recommendedName>
        <fullName evidence="2">Putative plant transposon protein domain-containing protein</fullName>
    </recommendedName>
</protein>
<feature type="compositionally biased region" description="Acidic residues" evidence="1">
    <location>
        <begin position="207"/>
        <end position="217"/>
    </location>
</feature>
<sequence>MIYSPRSGITCMVRNKRIKITRDLIRSILELEYYDLRLFSSKTIPHLEGYNFIEACCRVIGKHFESPAQLSTNQLTLSCRVLHNIISHIIVPRNGHIDEVNHYDLFLLDSILVERKLDFSYIMLNHMNTVHRGHRPMALPYGVILTKIFQHFEVYFHDEVVLNPKPTNTINILTLKCMRIFKEDGQWVAKTKRFDEESGPSTLSFEGGEEMDADEDAPPPRPRSHRPSSSTFTEDDFNRLNGWIDLLTSTVEGLYQTVENLQQSVDGMTSLLQVLHFRIDFVLPPQAPLSSSTGELVYFYFF</sequence>
<feature type="domain" description="Putative plant transposon protein" evidence="2">
    <location>
        <begin position="10"/>
        <end position="154"/>
    </location>
</feature>
<evidence type="ECO:0000313" key="3">
    <source>
        <dbReference type="EMBL" id="KAL2466502.1"/>
    </source>
</evidence>
<evidence type="ECO:0000259" key="2">
    <source>
        <dbReference type="Pfam" id="PF20167"/>
    </source>
</evidence>
<evidence type="ECO:0000256" key="1">
    <source>
        <dbReference type="SAM" id="MobiDB-lite"/>
    </source>
</evidence>
<reference evidence="4" key="1">
    <citation type="submission" date="2024-07" db="EMBL/GenBank/DDBJ databases">
        <title>Two chromosome-level genome assemblies of Korean endemic species Abeliophyllum distichum and Forsythia ovata (Oleaceae).</title>
        <authorList>
            <person name="Jang H."/>
        </authorList>
    </citation>
    <scope>NUCLEOTIDE SEQUENCE [LARGE SCALE GENOMIC DNA]</scope>
</reference>